<dbReference type="Pfam" id="PF13302">
    <property type="entry name" value="Acetyltransf_3"/>
    <property type="match status" value="1"/>
</dbReference>
<dbReference type="Proteomes" id="UP000738431">
    <property type="component" value="Chromosome"/>
</dbReference>
<accession>A0ABZ1C438</accession>
<protein>
    <submittedName>
        <fullName evidence="2">GNAT family N-acetyltransferase</fullName>
    </submittedName>
</protein>
<organism evidence="2 3">
    <name type="scientific">Actomonas aquatica</name>
    <dbReference type="NCBI Taxonomy" id="2866162"/>
    <lineage>
        <taxon>Bacteria</taxon>
        <taxon>Pseudomonadati</taxon>
        <taxon>Verrucomicrobiota</taxon>
        <taxon>Opitutia</taxon>
        <taxon>Opitutales</taxon>
        <taxon>Opitutaceae</taxon>
        <taxon>Actomonas</taxon>
    </lineage>
</organism>
<dbReference type="RefSeq" id="WP_221031530.1">
    <property type="nucleotide sequence ID" value="NZ_CP139781.1"/>
</dbReference>
<name>A0ABZ1C438_9BACT</name>
<dbReference type="SUPFAM" id="SSF55729">
    <property type="entry name" value="Acyl-CoA N-acyltransferases (Nat)"/>
    <property type="match status" value="1"/>
</dbReference>
<gene>
    <name evidence="2" type="ORF">K1X11_014485</name>
</gene>
<dbReference type="PROSITE" id="PS51186">
    <property type="entry name" value="GNAT"/>
    <property type="match status" value="1"/>
</dbReference>
<evidence type="ECO:0000259" key="1">
    <source>
        <dbReference type="PROSITE" id="PS51186"/>
    </source>
</evidence>
<reference evidence="2 3" key="2">
    <citation type="submission" date="2023-12" db="EMBL/GenBank/DDBJ databases">
        <title>Description of an unclassified Opitutus bacterium of Verrucomicrobiota.</title>
        <authorList>
            <person name="Zhang D.-F."/>
        </authorList>
    </citation>
    <scope>NUCLEOTIDE SEQUENCE [LARGE SCALE GENOMIC DNA]</scope>
    <source>
        <strain evidence="2 3">WL0086</strain>
    </source>
</reference>
<dbReference type="InterPro" id="IPR000182">
    <property type="entry name" value="GNAT_dom"/>
</dbReference>
<dbReference type="InterPro" id="IPR016181">
    <property type="entry name" value="Acyl_CoA_acyltransferase"/>
</dbReference>
<dbReference type="InterPro" id="IPR051531">
    <property type="entry name" value="N-acetyltransferase"/>
</dbReference>
<dbReference type="EMBL" id="CP139781">
    <property type="protein sequence ID" value="WRQ86018.1"/>
    <property type="molecule type" value="Genomic_DNA"/>
</dbReference>
<dbReference type="Gene3D" id="3.40.630.30">
    <property type="match status" value="1"/>
</dbReference>
<proteinExistence type="predicted"/>
<keyword evidence="3" id="KW-1185">Reference proteome</keyword>
<feature type="domain" description="N-acetyltransferase" evidence="1">
    <location>
        <begin position="15"/>
        <end position="177"/>
    </location>
</feature>
<evidence type="ECO:0000313" key="3">
    <source>
        <dbReference type="Proteomes" id="UP000738431"/>
    </source>
</evidence>
<reference evidence="2 3" key="1">
    <citation type="submission" date="2021-08" db="EMBL/GenBank/DDBJ databases">
        <authorList>
            <person name="Zhang D."/>
            <person name="Zhang A."/>
            <person name="Wang L."/>
        </authorList>
    </citation>
    <scope>NUCLEOTIDE SEQUENCE [LARGE SCALE GENOMIC DNA]</scope>
    <source>
        <strain evidence="2 3">WL0086</strain>
    </source>
</reference>
<dbReference type="PANTHER" id="PTHR43792">
    <property type="entry name" value="GNAT FAMILY, PUTATIVE (AFU_ORTHOLOGUE AFUA_3G00765)-RELATED-RELATED"/>
    <property type="match status" value="1"/>
</dbReference>
<sequence length="177" mass="19993">MSSTPPQVIFTTPRLRVRRLTVDDFDAMYAAYSDPVAMRYVDDGQPITREDTMRWIELTLSRYETHGYGMSLAESRADDSAVVGFVGLVHPGGQPEPELKYTLRQAYWGKGYATELAQGMMAHARDDLRLREVISTINPGHTVSRRVLAKAGFRFDHLRAEDDGESTEVLVWRANVV</sequence>
<evidence type="ECO:0000313" key="2">
    <source>
        <dbReference type="EMBL" id="WRQ86018.1"/>
    </source>
</evidence>
<dbReference type="PANTHER" id="PTHR43792:SF1">
    <property type="entry name" value="N-ACETYLTRANSFERASE DOMAIN-CONTAINING PROTEIN"/>
    <property type="match status" value="1"/>
</dbReference>